<name>A0A5K7SA28_9BACT</name>
<reference evidence="2" key="1">
    <citation type="journal article" date="2020" name="Int. J. Syst. Evol. Microbiol.">
        <title>Aquipluma nitroreducens gen. nov. sp. nov., a novel facultatively anaerobic bacterium isolated from a freshwater lake.</title>
        <authorList>
            <person name="Watanabe M."/>
            <person name="Kojima H."/>
            <person name="Fukui M."/>
        </authorList>
    </citation>
    <scope>NUCLEOTIDE SEQUENCE</scope>
    <source>
        <strain evidence="2">MeG22</strain>
    </source>
</reference>
<protein>
    <recommendedName>
        <fullName evidence="1">Phosphodiester glycosidase domain-containing protein</fullName>
    </recommendedName>
</protein>
<dbReference type="Pfam" id="PF09992">
    <property type="entry name" value="NAGPA"/>
    <property type="match status" value="1"/>
</dbReference>
<organism evidence="2 3">
    <name type="scientific">Aquipluma nitroreducens</name>
    <dbReference type="NCBI Taxonomy" id="2010828"/>
    <lineage>
        <taxon>Bacteria</taxon>
        <taxon>Pseudomonadati</taxon>
        <taxon>Bacteroidota</taxon>
        <taxon>Bacteroidia</taxon>
        <taxon>Marinilabiliales</taxon>
        <taxon>Prolixibacteraceae</taxon>
        <taxon>Aquipluma</taxon>
    </lineage>
</organism>
<evidence type="ECO:0000313" key="3">
    <source>
        <dbReference type="Proteomes" id="UP001193389"/>
    </source>
</evidence>
<dbReference type="EMBL" id="AP018694">
    <property type="protein sequence ID" value="BBE18438.1"/>
    <property type="molecule type" value="Genomic_DNA"/>
</dbReference>
<sequence length="290" mass="33209">MFKATAIHWHTGKITFLTLLFFLNLMSGQAQTTWGGEIPWKNLMDGLQLAELETPEKSVVGDSKISILKVDAQKFDFEFLTASEHGNLPRTAPDWAQEFDQNIIVNAGMYRYNKTQSNKGYMKNYNHLNNPAKNNYYNALLAMHPKDPKKPPFEIIDTYQKDWEKIKNQYHSVCQGMRMINDKGEGMAFTKRPDQSCSMILAATDAESNLYFIFTRSPYTHINMISLLKALPINIRTTVYLEGGPETSFYVNTGDTIIAKYGSYVSNTCDNDDNDHFRKMPNVIAIRKKK</sequence>
<evidence type="ECO:0000259" key="1">
    <source>
        <dbReference type="Pfam" id="PF09992"/>
    </source>
</evidence>
<dbReference type="Proteomes" id="UP001193389">
    <property type="component" value="Chromosome"/>
</dbReference>
<dbReference type="KEGG" id="anf:AQPE_2600"/>
<evidence type="ECO:0000313" key="2">
    <source>
        <dbReference type="EMBL" id="BBE18438.1"/>
    </source>
</evidence>
<accession>A0A5K7SA28</accession>
<dbReference type="RefSeq" id="WP_318346776.1">
    <property type="nucleotide sequence ID" value="NZ_AP018694.1"/>
</dbReference>
<dbReference type="InterPro" id="IPR018711">
    <property type="entry name" value="NAGPA"/>
</dbReference>
<dbReference type="AlphaFoldDB" id="A0A5K7SA28"/>
<feature type="domain" description="Phosphodiester glycosidase" evidence="1">
    <location>
        <begin position="102"/>
        <end position="286"/>
    </location>
</feature>
<proteinExistence type="predicted"/>
<keyword evidence="3" id="KW-1185">Reference proteome</keyword>
<gene>
    <name evidence="2" type="ORF">AQPE_2600</name>
</gene>